<dbReference type="AlphaFoldDB" id="A0A9X4G3I2"/>
<name>A0A9X4G3I2_ACTEU</name>
<reference evidence="2" key="2">
    <citation type="journal article" date="2023" name="Pathogens">
        <title>Pathological Features and Genomic Characterization of an Actinobacillus equuli subsp. equuli Bearing Unique Virulence-Associated Genes from an Adult Horse with Pleuropneumonia.</title>
        <authorList>
            <person name="Kamali M."/>
            <person name="Carossino M."/>
            <person name="Del Piero F."/>
            <person name="Peak L."/>
            <person name="Mitchell M.S."/>
            <person name="Willette J."/>
            <person name="Baker R."/>
            <person name="Li F."/>
            <person name="Kenez A."/>
            <person name="Balasuriya U.B.R."/>
            <person name="Go Y.Y."/>
        </authorList>
    </citation>
    <scope>NUCLEOTIDE SEQUENCE</scope>
    <source>
        <strain evidence="2">4524</strain>
    </source>
</reference>
<proteinExistence type="predicted"/>
<feature type="transmembrane region" description="Helical" evidence="1">
    <location>
        <begin position="53"/>
        <end position="73"/>
    </location>
</feature>
<dbReference type="EMBL" id="JAPHVQ010000004">
    <property type="protein sequence ID" value="MDE8034628.1"/>
    <property type="molecule type" value="Genomic_DNA"/>
</dbReference>
<organism evidence="2 3">
    <name type="scientific">Actinobacillus equuli subsp. equuli</name>
    <dbReference type="NCBI Taxonomy" id="202947"/>
    <lineage>
        <taxon>Bacteria</taxon>
        <taxon>Pseudomonadati</taxon>
        <taxon>Pseudomonadota</taxon>
        <taxon>Gammaproteobacteria</taxon>
        <taxon>Pasteurellales</taxon>
        <taxon>Pasteurellaceae</taxon>
        <taxon>Actinobacillus</taxon>
    </lineage>
</organism>
<accession>A0A9X4G3I2</accession>
<keyword evidence="1" id="KW-0472">Membrane</keyword>
<evidence type="ECO:0000313" key="3">
    <source>
        <dbReference type="Proteomes" id="UP001142444"/>
    </source>
</evidence>
<keyword evidence="1" id="KW-0812">Transmembrane</keyword>
<reference evidence="2" key="1">
    <citation type="submission" date="2022-11" db="EMBL/GenBank/DDBJ databases">
        <authorList>
            <person name="Kamali M."/>
            <person name="Peak L."/>
            <person name="Go Y.Y."/>
            <person name="Balasuriya U.B.R."/>
            <person name="Carossino M."/>
        </authorList>
    </citation>
    <scope>NUCLEOTIDE SEQUENCE</scope>
    <source>
        <strain evidence="2">4524</strain>
    </source>
</reference>
<sequence>MRKHNSTIFYKQGDAYVFRCPSILDIYSSQHYEQTVRFIQSLEQVSRLNMKKVIISFFHCTSIKAAAAVLLYAQLETLLKSSDVSIQLKTGVNFSVNRVLKTSGFDYLCKHRMSANVFDHQQDFLPIISGRGGLYRDEIVDYIKQVIYNNQLSDTEEYIFSDAIYEAIDNIGLHAYDFSDPEKLWWLKCSVFNDELYLVLYDKGKSIPATFTRGNQFFDEIDWQSPEMIEQLVQHHKAWGLQKPLDIDTIAQTSMGDEIAISFAMSDEITRIDNEDEDKHGQGSKSIKKLVSDHPNGLLWVFSRGGLLYFENEHKMPQLRRNITPIQGTIIQWNIGVKKCQI</sequence>
<protein>
    <recommendedName>
        <fullName evidence="4">ATP-binding protein</fullName>
    </recommendedName>
</protein>
<dbReference type="RefSeq" id="WP_275217746.1">
    <property type="nucleotide sequence ID" value="NZ_JAPHVQ010000004.1"/>
</dbReference>
<keyword evidence="1" id="KW-1133">Transmembrane helix</keyword>
<evidence type="ECO:0008006" key="4">
    <source>
        <dbReference type="Google" id="ProtNLM"/>
    </source>
</evidence>
<dbReference type="Proteomes" id="UP001142444">
    <property type="component" value="Unassembled WGS sequence"/>
</dbReference>
<comment type="caution">
    <text evidence="2">The sequence shown here is derived from an EMBL/GenBank/DDBJ whole genome shotgun (WGS) entry which is preliminary data.</text>
</comment>
<gene>
    <name evidence="2" type="ORF">OQ257_05550</name>
</gene>
<evidence type="ECO:0000256" key="1">
    <source>
        <dbReference type="SAM" id="Phobius"/>
    </source>
</evidence>
<keyword evidence="3" id="KW-1185">Reference proteome</keyword>
<evidence type="ECO:0000313" key="2">
    <source>
        <dbReference type="EMBL" id="MDE8034628.1"/>
    </source>
</evidence>